<dbReference type="eggNOG" id="COG0842">
    <property type="taxonomic scope" value="Bacteria"/>
</dbReference>
<feature type="transmembrane region" description="Helical" evidence="6">
    <location>
        <begin position="172"/>
        <end position="191"/>
    </location>
</feature>
<keyword evidence="5" id="KW-0046">Antibiotic resistance</keyword>
<sequence>MLTRQVDYWLTQARRTWRGTIVTAFFTPLLYVLAIGVVLGRFVDQASPGVGGAPSYLHFIAPGLLAGQAMLLAVGDSTWPVYGKIAWDKTYLAMIATPLRVSDVVIGHLIAIVARVGLSCAVFAVALSFFGLFADWPGALVAVGVQLLIAFAFAGPVFAFTAGLRSDSPFAVLHRVVQVPMYLFSGVFFPLSNLAEPLQWVAQALPLWHGVELTRMAMLAQPDWSAAAGHVAYLLVLGSLGAWLGVRRLTRRVIV</sequence>
<dbReference type="GO" id="GO:0043190">
    <property type="term" value="C:ATP-binding cassette (ABC) transporter complex"/>
    <property type="evidence" value="ECO:0007669"/>
    <property type="project" value="InterPro"/>
</dbReference>
<dbReference type="InterPro" id="IPR000412">
    <property type="entry name" value="ABC_2_transport"/>
</dbReference>
<dbReference type="EMBL" id="BAHD01000017">
    <property type="protein sequence ID" value="GAB95209.1"/>
    <property type="molecule type" value="Genomic_DNA"/>
</dbReference>
<comment type="subcellular location">
    <subcellularLocation>
        <location evidence="6">Cell membrane</location>
        <topology evidence="6">Multi-pass membrane protein</topology>
    </subcellularLocation>
    <subcellularLocation>
        <location evidence="1">Membrane</location>
        <topology evidence="1">Multi-pass membrane protein</topology>
    </subcellularLocation>
</comment>
<dbReference type="Proteomes" id="UP000008366">
    <property type="component" value="Unassembled WGS sequence"/>
</dbReference>
<proteinExistence type="inferred from homology"/>
<evidence type="ECO:0000256" key="1">
    <source>
        <dbReference type="ARBA" id="ARBA00004141"/>
    </source>
</evidence>
<dbReference type="PANTHER" id="PTHR43229:SF2">
    <property type="entry name" value="NODULATION PROTEIN J"/>
    <property type="match status" value="1"/>
</dbReference>
<name>K6X8R4_9MICO</name>
<feature type="domain" description="ABC transmembrane type-2" evidence="7">
    <location>
        <begin position="19"/>
        <end position="252"/>
    </location>
</feature>
<feature type="transmembrane region" description="Helical" evidence="6">
    <location>
        <begin position="109"/>
        <end position="133"/>
    </location>
</feature>
<dbReference type="RefSeq" id="WP_006591741.1">
    <property type="nucleotide sequence ID" value="NZ_BAHD01000017.1"/>
</dbReference>
<dbReference type="STRING" id="1184609.KILIM_017_00540"/>
<dbReference type="InterPro" id="IPR013525">
    <property type="entry name" value="ABC2_TM"/>
</dbReference>
<keyword evidence="6" id="KW-1003">Cell membrane</keyword>
<dbReference type="Pfam" id="PF01061">
    <property type="entry name" value="ABC2_membrane"/>
    <property type="match status" value="1"/>
</dbReference>
<keyword evidence="4 6" id="KW-0472">Membrane</keyword>
<keyword evidence="9" id="KW-1185">Reference proteome</keyword>
<gene>
    <name evidence="8" type="ORF">KILIM_017_00540</name>
</gene>
<dbReference type="InterPro" id="IPR047817">
    <property type="entry name" value="ABC2_TM_bact-type"/>
</dbReference>
<evidence type="ECO:0000256" key="3">
    <source>
        <dbReference type="ARBA" id="ARBA00022989"/>
    </source>
</evidence>
<evidence type="ECO:0000256" key="6">
    <source>
        <dbReference type="RuleBase" id="RU361157"/>
    </source>
</evidence>
<dbReference type="PIRSF" id="PIRSF006648">
    <property type="entry name" value="DrrB"/>
    <property type="match status" value="1"/>
</dbReference>
<feature type="transmembrane region" description="Helical" evidence="6">
    <location>
        <begin position="21"/>
        <end position="43"/>
    </location>
</feature>
<dbReference type="GO" id="GO:0140359">
    <property type="term" value="F:ABC-type transporter activity"/>
    <property type="evidence" value="ECO:0007669"/>
    <property type="project" value="InterPro"/>
</dbReference>
<evidence type="ECO:0000256" key="4">
    <source>
        <dbReference type="ARBA" id="ARBA00023136"/>
    </source>
</evidence>
<comment type="caution">
    <text evidence="8">The sequence shown here is derived from an EMBL/GenBank/DDBJ whole genome shotgun (WGS) entry which is preliminary data.</text>
</comment>
<feature type="transmembrane region" description="Helical" evidence="6">
    <location>
        <begin position="55"/>
        <end position="74"/>
    </location>
</feature>
<comment type="similarity">
    <text evidence="6">Belongs to the ABC-2 integral membrane protein family.</text>
</comment>
<dbReference type="PROSITE" id="PS51012">
    <property type="entry name" value="ABC_TM2"/>
    <property type="match status" value="1"/>
</dbReference>
<keyword evidence="6" id="KW-0813">Transport</keyword>
<evidence type="ECO:0000313" key="9">
    <source>
        <dbReference type="Proteomes" id="UP000008366"/>
    </source>
</evidence>
<dbReference type="InterPro" id="IPR051784">
    <property type="entry name" value="Nod_factor_ABC_transporter"/>
</dbReference>
<dbReference type="PRINTS" id="PR00164">
    <property type="entry name" value="ABC2TRNSPORT"/>
</dbReference>
<reference evidence="8 9" key="1">
    <citation type="submission" date="2012-08" db="EMBL/GenBank/DDBJ databases">
        <title>Whole genome shotgun sequence of Kineosphaera limosa NBRC 100340.</title>
        <authorList>
            <person name="Yoshida I."/>
            <person name="Isaki S."/>
            <person name="Hosoyama A."/>
            <person name="Tsuchikane K."/>
            <person name="Katsumata H."/>
            <person name="Ando Y."/>
            <person name="Ohji S."/>
            <person name="Hamada M."/>
            <person name="Tamura T."/>
            <person name="Yamazoe A."/>
            <person name="Yamazaki S."/>
            <person name="Fujita N."/>
        </authorList>
    </citation>
    <scope>NUCLEOTIDE SEQUENCE [LARGE SCALE GENOMIC DNA]</scope>
    <source>
        <strain evidence="8 9">NBRC 100340</strain>
    </source>
</reference>
<dbReference type="AlphaFoldDB" id="K6X8R4"/>
<feature type="transmembrane region" description="Helical" evidence="6">
    <location>
        <begin position="139"/>
        <end position="160"/>
    </location>
</feature>
<keyword evidence="2 6" id="KW-0812">Transmembrane</keyword>
<dbReference type="PANTHER" id="PTHR43229">
    <property type="entry name" value="NODULATION PROTEIN J"/>
    <property type="match status" value="1"/>
</dbReference>
<evidence type="ECO:0000259" key="7">
    <source>
        <dbReference type="PROSITE" id="PS51012"/>
    </source>
</evidence>
<keyword evidence="3 6" id="KW-1133">Transmembrane helix</keyword>
<evidence type="ECO:0000256" key="2">
    <source>
        <dbReference type="ARBA" id="ARBA00022692"/>
    </source>
</evidence>
<evidence type="ECO:0000313" key="8">
    <source>
        <dbReference type="EMBL" id="GAB95209.1"/>
    </source>
</evidence>
<accession>K6X8R4</accession>
<protein>
    <recommendedName>
        <fullName evidence="6">Transport permease protein</fullName>
    </recommendedName>
</protein>
<evidence type="ECO:0000256" key="5">
    <source>
        <dbReference type="ARBA" id="ARBA00023251"/>
    </source>
</evidence>
<dbReference type="GO" id="GO:0046677">
    <property type="term" value="P:response to antibiotic"/>
    <property type="evidence" value="ECO:0007669"/>
    <property type="project" value="UniProtKB-KW"/>
</dbReference>
<feature type="transmembrane region" description="Helical" evidence="6">
    <location>
        <begin position="224"/>
        <end position="246"/>
    </location>
</feature>
<organism evidence="8 9">
    <name type="scientific">Kineosphaera limosa NBRC 100340</name>
    <dbReference type="NCBI Taxonomy" id="1184609"/>
    <lineage>
        <taxon>Bacteria</taxon>
        <taxon>Bacillati</taxon>
        <taxon>Actinomycetota</taxon>
        <taxon>Actinomycetes</taxon>
        <taxon>Micrococcales</taxon>
        <taxon>Dermatophilaceae</taxon>
        <taxon>Kineosphaera</taxon>
    </lineage>
</organism>